<dbReference type="AlphaFoldDB" id="A0A9W6N1J7"/>
<accession>A0A9W6N1J7</accession>
<evidence type="ECO:0000313" key="2">
    <source>
        <dbReference type="Proteomes" id="UP001143370"/>
    </source>
</evidence>
<sequence>MCDLGGEKRRVEIGSIMASRARLMPDAPPTFPPFPGWVRQGVTSESVDDAMFSAGAALAAIHPIARSEHPLGSLWRHRLSLSNAAVLARHGGRTEDEAALRDAWYLRRDGDDPGPGGRILKAWRHLGERSAMASKDWTLRLSALFEVRFSDALEDVVAQADKLMTGQGNAVAAAAEIAAASLRFVPQSEPLALWLADMMLAHRLKWPMAVPLIASQIRRGDLRVAVKSNVADEAWPRACAQAYARAAASAADLYVELARRADRLLAAAPKLRGKDADTMVAILIMEDAQPAGAGKTASDRSMRRLFERLVALGAVRELTGRPTFRLYGL</sequence>
<dbReference type="Proteomes" id="UP001143370">
    <property type="component" value="Unassembled WGS sequence"/>
</dbReference>
<reference evidence="1" key="2">
    <citation type="submission" date="2023-01" db="EMBL/GenBank/DDBJ databases">
        <authorList>
            <person name="Sun Q."/>
            <person name="Evtushenko L."/>
        </authorList>
    </citation>
    <scope>NUCLEOTIDE SEQUENCE</scope>
    <source>
        <strain evidence="1">VKM B-2484</strain>
    </source>
</reference>
<dbReference type="EMBL" id="BSFJ01000036">
    <property type="protein sequence ID" value="GLK74261.1"/>
    <property type="molecule type" value="Genomic_DNA"/>
</dbReference>
<dbReference type="InterPro" id="IPR009843">
    <property type="entry name" value="DUF1403"/>
</dbReference>
<evidence type="ECO:0000313" key="1">
    <source>
        <dbReference type="EMBL" id="GLK74261.1"/>
    </source>
</evidence>
<comment type="caution">
    <text evidence="1">The sequence shown here is derived from an EMBL/GenBank/DDBJ whole genome shotgun (WGS) entry which is preliminary data.</text>
</comment>
<evidence type="ECO:0008006" key="3">
    <source>
        <dbReference type="Google" id="ProtNLM"/>
    </source>
</evidence>
<dbReference type="Pfam" id="PF07183">
    <property type="entry name" value="DUF1403"/>
    <property type="match status" value="1"/>
</dbReference>
<protein>
    <recommendedName>
        <fullName evidence="3">DUF1403 family protein</fullName>
    </recommendedName>
</protein>
<organism evidence="1 2">
    <name type="scientific">Ancylobacter dichloromethanicus</name>
    <dbReference type="NCBI Taxonomy" id="518825"/>
    <lineage>
        <taxon>Bacteria</taxon>
        <taxon>Pseudomonadati</taxon>
        <taxon>Pseudomonadota</taxon>
        <taxon>Alphaproteobacteria</taxon>
        <taxon>Hyphomicrobiales</taxon>
        <taxon>Xanthobacteraceae</taxon>
        <taxon>Ancylobacter</taxon>
    </lineage>
</organism>
<proteinExistence type="predicted"/>
<gene>
    <name evidence="1" type="ORF">GCM10017643_43790</name>
</gene>
<reference evidence="1" key="1">
    <citation type="journal article" date="2014" name="Int. J. Syst. Evol. Microbiol.">
        <title>Complete genome sequence of Corynebacterium casei LMG S-19264T (=DSM 44701T), isolated from a smear-ripened cheese.</title>
        <authorList>
            <consortium name="US DOE Joint Genome Institute (JGI-PGF)"/>
            <person name="Walter F."/>
            <person name="Albersmeier A."/>
            <person name="Kalinowski J."/>
            <person name="Ruckert C."/>
        </authorList>
    </citation>
    <scope>NUCLEOTIDE SEQUENCE</scope>
    <source>
        <strain evidence="1">VKM B-2484</strain>
    </source>
</reference>
<name>A0A9W6N1J7_9HYPH</name>
<keyword evidence="2" id="KW-1185">Reference proteome</keyword>